<keyword evidence="1" id="KW-1133">Transmembrane helix</keyword>
<protein>
    <recommendedName>
        <fullName evidence="4">Glycosyltransferase RgtA/B/C/D-like domain-containing protein</fullName>
    </recommendedName>
</protein>
<keyword evidence="3" id="KW-1185">Reference proteome</keyword>
<dbReference type="Proteomes" id="UP000593892">
    <property type="component" value="Chromosome"/>
</dbReference>
<evidence type="ECO:0000313" key="3">
    <source>
        <dbReference type="Proteomes" id="UP000593892"/>
    </source>
</evidence>
<feature type="transmembrane region" description="Helical" evidence="1">
    <location>
        <begin position="438"/>
        <end position="457"/>
    </location>
</feature>
<feature type="transmembrane region" description="Helical" evidence="1">
    <location>
        <begin position="115"/>
        <end position="142"/>
    </location>
</feature>
<name>A0A7S7NM50_PALFE</name>
<evidence type="ECO:0000313" key="2">
    <source>
        <dbReference type="EMBL" id="QOY86135.1"/>
    </source>
</evidence>
<feature type="transmembrane region" description="Helical" evidence="1">
    <location>
        <begin position="203"/>
        <end position="232"/>
    </location>
</feature>
<evidence type="ECO:0008006" key="4">
    <source>
        <dbReference type="Google" id="ProtNLM"/>
    </source>
</evidence>
<keyword evidence="1" id="KW-0812">Transmembrane</keyword>
<feature type="transmembrane region" description="Helical" evidence="1">
    <location>
        <begin position="331"/>
        <end position="353"/>
    </location>
</feature>
<dbReference type="AlphaFoldDB" id="A0A7S7NM50"/>
<feature type="transmembrane region" description="Helical" evidence="1">
    <location>
        <begin position="154"/>
        <end position="171"/>
    </location>
</feature>
<keyword evidence="1" id="KW-0472">Membrane</keyword>
<accession>A0A7S7NM50</accession>
<feature type="transmembrane region" description="Helical" evidence="1">
    <location>
        <begin position="6"/>
        <end position="27"/>
    </location>
</feature>
<proteinExistence type="predicted"/>
<organism evidence="2 3">
    <name type="scientific">Paludibaculum fermentans</name>
    <dbReference type="NCBI Taxonomy" id="1473598"/>
    <lineage>
        <taxon>Bacteria</taxon>
        <taxon>Pseudomonadati</taxon>
        <taxon>Acidobacteriota</taxon>
        <taxon>Terriglobia</taxon>
        <taxon>Bryobacterales</taxon>
        <taxon>Bryobacteraceae</taxon>
        <taxon>Paludibaculum</taxon>
    </lineage>
</organism>
<dbReference type="RefSeq" id="WP_194447804.1">
    <property type="nucleotide sequence ID" value="NZ_CP063849.1"/>
</dbReference>
<evidence type="ECO:0000256" key="1">
    <source>
        <dbReference type="SAM" id="Phobius"/>
    </source>
</evidence>
<feature type="transmembrane region" description="Helical" evidence="1">
    <location>
        <begin position="178"/>
        <end position="197"/>
    </location>
</feature>
<dbReference type="KEGG" id="pfer:IRI77_25440"/>
<gene>
    <name evidence="2" type="ORF">IRI77_25440</name>
</gene>
<feature type="transmembrane region" description="Helical" evidence="1">
    <location>
        <begin position="239"/>
        <end position="259"/>
    </location>
</feature>
<feature type="transmembrane region" description="Helical" evidence="1">
    <location>
        <begin position="297"/>
        <end position="319"/>
    </location>
</feature>
<dbReference type="EMBL" id="CP063849">
    <property type="protein sequence ID" value="QOY86135.1"/>
    <property type="molecule type" value="Genomic_DNA"/>
</dbReference>
<reference evidence="2 3" key="1">
    <citation type="submission" date="2020-10" db="EMBL/GenBank/DDBJ databases">
        <title>Complete genome sequence of Paludibaculum fermentans P105T, a facultatively anaerobic acidobacterium capable of dissimilatory Fe(III) reduction.</title>
        <authorList>
            <person name="Dedysh S.N."/>
            <person name="Beletsky A.V."/>
            <person name="Kulichevskaya I.S."/>
            <person name="Mardanov A.V."/>
            <person name="Ravin N.V."/>
        </authorList>
    </citation>
    <scope>NUCLEOTIDE SEQUENCE [LARGE SCALE GENOMIC DNA]</scope>
    <source>
        <strain evidence="2 3">P105</strain>
    </source>
</reference>
<sequence length="463" mass="51358">MTPKALAWRIFFTCWIVYTVYWAPWIIREQFPALSLAEEGTLNVARFDGFIEDIFRGPHGGAYINNNPGASIAGALPLLLGRPLLHQAIEWEKHLPTPRIRTDEKAEVIAARQGLLAYLLVAAFLTVAGVMAPVSALAAALLARRLAEAGIETTYAATAALTLAFGTPVFFRTLYLNHNLLVGHLGLFVALLLWNRTWTRNRLLLAGLLSGYAVLCDFTGLLLAGIAGLYLLTTRWQSAIPFTLGTLPGVLGLAAYQALSFGNPLLPSQHYMPPTGPTSQGYRGFSWPSPDLAWANFFHPSFGLFAYCPLLLLACAAPFVQSGKWRVPAVLAKWIYAYFAAFVLFCAANQYSWLQWNTGMRYLVPVVPGLLLLSLQVLQTWPRWLAWTLLALSAAHSWSIAASYELHALKAPLAILTNGPSLAWLDRLRYMGWATQSFWLPFALAFTSVVFLMLVWYPKRRRA</sequence>